<dbReference type="Proteomes" id="UP001152797">
    <property type="component" value="Unassembled WGS sequence"/>
</dbReference>
<dbReference type="PANTHER" id="PTHR42790">
    <property type="entry name" value="AMINOTRANSFERASE"/>
    <property type="match status" value="1"/>
</dbReference>
<dbReference type="AlphaFoldDB" id="A0A9P1BH41"/>
<dbReference type="EMBL" id="CAMXCT030000024">
    <property type="protein sequence ID" value="CAL4759942.1"/>
    <property type="molecule type" value="Genomic_DNA"/>
</dbReference>
<dbReference type="Pfam" id="PF00155">
    <property type="entry name" value="Aminotran_1_2"/>
    <property type="match status" value="1"/>
</dbReference>
<dbReference type="EMBL" id="CAMXCT010000024">
    <property type="protein sequence ID" value="CAI3972630.1"/>
    <property type="molecule type" value="Genomic_DNA"/>
</dbReference>
<organism evidence="6">
    <name type="scientific">Cladocopium goreaui</name>
    <dbReference type="NCBI Taxonomy" id="2562237"/>
    <lineage>
        <taxon>Eukaryota</taxon>
        <taxon>Sar</taxon>
        <taxon>Alveolata</taxon>
        <taxon>Dinophyceae</taxon>
        <taxon>Suessiales</taxon>
        <taxon>Symbiodiniaceae</taxon>
        <taxon>Cladocopium</taxon>
    </lineage>
</organism>
<reference evidence="7 8" key="2">
    <citation type="submission" date="2024-05" db="EMBL/GenBank/DDBJ databases">
        <authorList>
            <person name="Chen Y."/>
            <person name="Shah S."/>
            <person name="Dougan E. K."/>
            <person name="Thang M."/>
            <person name="Chan C."/>
        </authorList>
    </citation>
    <scope>NUCLEOTIDE SEQUENCE [LARGE SCALE GENOMIC DNA]</scope>
</reference>
<keyword evidence="3" id="KW-0808">Transferase</keyword>
<proteinExistence type="predicted"/>
<comment type="caution">
    <text evidence="6">The sequence shown here is derived from an EMBL/GenBank/DDBJ whole genome shotgun (WGS) entry which is preliminary data.</text>
</comment>
<evidence type="ECO:0000256" key="3">
    <source>
        <dbReference type="ARBA" id="ARBA00022679"/>
    </source>
</evidence>
<evidence type="ECO:0000313" key="6">
    <source>
        <dbReference type="EMBL" id="CAI3972630.1"/>
    </source>
</evidence>
<sequence length="473" mass="52027">MSVFFPLNQKQVTTGRCPQHDTSQAKQSCRELARDLDVLANGAAASQSQLLSRRMQRQPANPFLELLPLMTDAENSVLCKGVPPEDTLPLHSMSLNVKDPEGVQTVEIDEAATLLAQRYPQFARGQVMEILHAHTRTVLKPAGDWSIAMSAGSMSALDHAIGMFLNPGDTILMEEYTFLAMVDACMAAGLNLVPVPCDDDGILPSELAPLLPGAKVLYTVPVGHNPLGTRMAPERYQQVYDLCAAHGVTIVEDDAYYYQQHNSNDEKADDDASAVAGLELGMNFVSIDRQGLVFRLDTVSKLLSPGFRLGWVTGPKHFIKAFEDLCYVSSQSGCSMSMICLGKLLAHWKTDGLQAHLKRLQLGLRLRCRSLLRACEAHLQDLAYWSRPQAGMFLWLRMQRPRVFTHEEMLESLQRNKVAPMPGGFCSPVRTGDPVPCFRLSYVTPSDGYDLAAQRLRKVLAELSLPSDAGAAG</sequence>
<dbReference type="GO" id="GO:0008483">
    <property type="term" value="F:transaminase activity"/>
    <property type="evidence" value="ECO:0007669"/>
    <property type="project" value="UniProtKB-KW"/>
</dbReference>
<evidence type="ECO:0000313" key="7">
    <source>
        <dbReference type="EMBL" id="CAL4759942.1"/>
    </source>
</evidence>
<evidence type="ECO:0000313" key="8">
    <source>
        <dbReference type="Proteomes" id="UP001152797"/>
    </source>
</evidence>
<dbReference type="CDD" id="cd00609">
    <property type="entry name" value="AAT_like"/>
    <property type="match status" value="1"/>
</dbReference>
<dbReference type="Gene3D" id="3.40.640.10">
    <property type="entry name" value="Type I PLP-dependent aspartate aminotransferase-like (Major domain)"/>
    <property type="match status" value="1"/>
</dbReference>
<evidence type="ECO:0000256" key="2">
    <source>
        <dbReference type="ARBA" id="ARBA00022576"/>
    </source>
</evidence>
<gene>
    <name evidence="6" type="ORF">C1SCF055_LOCUS1198</name>
</gene>
<evidence type="ECO:0000256" key="4">
    <source>
        <dbReference type="ARBA" id="ARBA00022898"/>
    </source>
</evidence>
<dbReference type="EMBL" id="CAMXCT020000024">
    <property type="protein sequence ID" value="CAL1126005.1"/>
    <property type="molecule type" value="Genomic_DNA"/>
</dbReference>
<keyword evidence="2 7" id="KW-0032">Aminotransferase</keyword>
<comment type="cofactor">
    <cofactor evidence="1">
        <name>pyridoxal 5'-phosphate</name>
        <dbReference type="ChEBI" id="CHEBI:597326"/>
    </cofactor>
</comment>
<dbReference type="InterPro" id="IPR050859">
    <property type="entry name" value="Class-I_PLP-dep_aminotransf"/>
</dbReference>
<dbReference type="InterPro" id="IPR015421">
    <property type="entry name" value="PyrdxlP-dep_Trfase_major"/>
</dbReference>
<keyword evidence="4" id="KW-0663">Pyridoxal phosphate</keyword>
<dbReference type="PANTHER" id="PTHR42790:SF19">
    <property type="entry name" value="KYNURENINE_ALPHA-AMINOADIPATE AMINOTRANSFERASE, MITOCHONDRIAL"/>
    <property type="match status" value="1"/>
</dbReference>
<dbReference type="InterPro" id="IPR015424">
    <property type="entry name" value="PyrdxlP-dep_Trfase"/>
</dbReference>
<reference evidence="6" key="1">
    <citation type="submission" date="2022-10" db="EMBL/GenBank/DDBJ databases">
        <authorList>
            <person name="Chen Y."/>
            <person name="Dougan E. K."/>
            <person name="Chan C."/>
            <person name="Rhodes N."/>
            <person name="Thang M."/>
        </authorList>
    </citation>
    <scope>NUCLEOTIDE SEQUENCE</scope>
</reference>
<dbReference type="GO" id="GO:0030170">
    <property type="term" value="F:pyridoxal phosphate binding"/>
    <property type="evidence" value="ECO:0007669"/>
    <property type="project" value="InterPro"/>
</dbReference>
<evidence type="ECO:0000259" key="5">
    <source>
        <dbReference type="Pfam" id="PF00155"/>
    </source>
</evidence>
<evidence type="ECO:0000256" key="1">
    <source>
        <dbReference type="ARBA" id="ARBA00001933"/>
    </source>
</evidence>
<dbReference type="InterPro" id="IPR004839">
    <property type="entry name" value="Aminotransferase_I/II_large"/>
</dbReference>
<protein>
    <submittedName>
        <fullName evidence="7">Aromatic amino acid aminotransferase C56E4.03</fullName>
    </submittedName>
</protein>
<dbReference type="SUPFAM" id="SSF53383">
    <property type="entry name" value="PLP-dependent transferases"/>
    <property type="match status" value="1"/>
</dbReference>
<dbReference type="OrthoDB" id="691673at2759"/>
<dbReference type="GO" id="GO:1901605">
    <property type="term" value="P:alpha-amino acid metabolic process"/>
    <property type="evidence" value="ECO:0007669"/>
    <property type="project" value="TreeGrafter"/>
</dbReference>
<keyword evidence="8" id="KW-1185">Reference proteome</keyword>
<feature type="domain" description="Aminotransferase class I/classII large" evidence="5">
    <location>
        <begin position="126"/>
        <end position="454"/>
    </location>
</feature>
<accession>A0A9P1BH41</accession>
<name>A0A9P1BH41_9DINO</name>